<dbReference type="GO" id="GO:0016567">
    <property type="term" value="P:protein ubiquitination"/>
    <property type="evidence" value="ECO:0007669"/>
    <property type="project" value="TreeGrafter"/>
</dbReference>
<feature type="compositionally biased region" description="Polar residues" evidence="1">
    <location>
        <begin position="412"/>
        <end position="423"/>
    </location>
</feature>
<dbReference type="PANTHER" id="PTHR16048:SF3">
    <property type="entry name" value="E3 UBIQUITIN-PROTEIN LIGASE MSL2"/>
    <property type="match status" value="1"/>
</dbReference>
<reference evidence="2" key="2">
    <citation type="submission" date="2020-05" db="UniProtKB">
        <authorList>
            <consortium name="EnsemblMetazoa"/>
        </authorList>
    </citation>
    <scope>IDENTIFICATION</scope>
    <source>
        <strain evidence="2">A-37</strain>
    </source>
</reference>
<dbReference type="PANTHER" id="PTHR16048">
    <property type="entry name" value="MSL2-RELATED"/>
    <property type="match status" value="1"/>
</dbReference>
<reference evidence="3" key="1">
    <citation type="submission" date="2013-09" db="EMBL/GenBank/DDBJ databases">
        <title>The Genome Sequence of Anopheles culicifacies species A.</title>
        <authorList>
            <consortium name="The Broad Institute Genomics Platform"/>
            <person name="Neafsey D.E."/>
            <person name="Besansky N."/>
            <person name="Howell P."/>
            <person name="Walton C."/>
            <person name="Young S.K."/>
            <person name="Zeng Q."/>
            <person name="Gargeya S."/>
            <person name="Fitzgerald M."/>
            <person name="Haas B."/>
            <person name="Abouelleil A."/>
            <person name="Allen A.W."/>
            <person name="Alvarado L."/>
            <person name="Arachchi H.M."/>
            <person name="Berlin A.M."/>
            <person name="Chapman S.B."/>
            <person name="Gainer-Dewar J."/>
            <person name="Goldberg J."/>
            <person name="Griggs A."/>
            <person name="Gujja S."/>
            <person name="Hansen M."/>
            <person name="Howarth C."/>
            <person name="Imamovic A."/>
            <person name="Ireland A."/>
            <person name="Larimer J."/>
            <person name="McCowan C."/>
            <person name="Murphy C."/>
            <person name="Pearson M."/>
            <person name="Poon T.W."/>
            <person name="Priest M."/>
            <person name="Roberts A."/>
            <person name="Saif S."/>
            <person name="Shea T."/>
            <person name="Sisk P."/>
            <person name="Sykes S."/>
            <person name="Wortman J."/>
            <person name="Nusbaum C."/>
            <person name="Birren B."/>
        </authorList>
    </citation>
    <scope>NUCLEOTIDE SEQUENCE [LARGE SCALE GENOMIC DNA]</scope>
    <source>
        <strain evidence="3">A-37</strain>
    </source>
</reference>
<accession>A0A182M917</accession>
<evidence type="ECO:0000313" key="2">
    <source>
        <dbReference type="EnsemblMetazoa" id="ACUA012459-PA"/>
    </source>
</evidence>
<feature type="region of interest" description="Disordered" evidence="1">
    <location>
        <begin position="396"/>
        <end position="441"/>
    </location>
</feature>
<dbReference type="GO" id="GO:0072487">
    <property type="term" value="C:MSL complex"/>
    <property type="evidence" value="ECO:0007669"/>
    <property type="project" value="InterPro"/>
</dbReference>
<dbReference type="EnsemblMetazoa" id="ACUA012459-RA">
    <property type="protein sequence ID" value="ACUA012459-PA"/>
    <property type="gene ID" value="ACUA012459"/>
</dbReference>
<keyword evidence="3" id="KW-1185">Reference proteome</keyword>
<sequence>MQQPQVQKPSQAQQQQLLQQQKSVQLQSQTLKPVQQQPALPVTGTQMMAGQKMMNTSPAISVRSQKTVPMLQTGTIKQETIEQPQLPLGQQPMFQLQHKQQKQQQQIAIIRNVLPARVGPTIIHAESLANRPASGMTATGAATSKSALVPAANMANTPLLSQPIIKNSCVPTTPRIVNITTPQEIKFEAAPIKTVSSGTTMYSVLYAESGNKFTIKRKPDPVSAAKPAQNGQQAKLATMIRRSLTELLQQYNAPATTTATATATNDTLSSGAAGSSVPHGPTITAVTYSINALKPTSASTSVANGSTKVKVISAGQHQILHTTAKAPPATAVVKTGAGGGRTRTNGGVGVCLVPKTQSTTVPTCGTITIRPFANNGFTSGTTTTISYLPSATQSSTATASASDTMPAGTYASPLSRTMSQPSPASVRLSKPPARTSTVTSGSYVTLASGSAQPVDRDWTRLGAETIPGTNTVAKPFTKQSLANSRAPYGMLDTERDRTAGMGSRKPDALLSQSSVAMMPVTASPSSASFCSSPTVWPSLLPSNLFGGSVPGSNGTGSPVGSGTNAPELSTLSAYDMNSFASIMLDDGVIDLCDDLELNSANLISLD</sequence>
<name>A0A182M917_9DIPT</name>
<dbReference type="Proteomes" id="UP000075883">
    <property type="component" value="Unassembled WGS sequence"/>
</dbReference>
<dbReference type="STRING" id="139723.A0A182M917"/>
<proteinExistence type="predicted"/>
<protein>
    <submittedName>
        <fullName evidence="2">Uncharacterized protein</fullName>
    </submittedName>
</protein>
<dbReference type="InterPro" id="IPR037922">
    <property type="entry name" value="MSL2"/>
</dbReference>
<dbReference type="EMBL" id="AXCM01000567">
    <property type="status" value="NOT_ANNOTATED_CDS"/>
    <property type="molecule type" value="Genomic_DNA"/>
</dbReference>
<organism evidence="2 3">
    <name type="scientific">Anopheles culicifacies</name>
    <dbReference type="NCBI Taxonomy" id="139723"/>
    <lineage>
        <taxon>Eukaryota</taxon>
        <taxon>Metazoa</taxon>
        <taxon>Ecdysozoa</taxon>
        <taxon>Arthropoda</taxon>
        <taxon>Hexapoda</taxon>
        <taxon>Insecta</taxon>
        <taxon>Pterygota</taxon>
        <taxon>Neoptera</taxon>
        <taxon>Endopterygota</taxon>
        <taxon>Diptera</taxon>
        <taxon>Nematocera</taxon>
        <taxon>Culicoidea</taxon>
        <taxon>Culicidae</taxon>
        <taxon>Anophelinae</taxon>
        <taxon>Anopheles</taxon>
        <taxon>culicifacies species complex</taxon>
    </lineage>
</organism>
<dbReference type="VEuPathDB" id="VectorBase:ACUA012459"/>
<evidence type="ECO:0000256" key="1">
    <source>
        <dbReference type="SAM" id="MobiDB-lite"/>
    </source>
</evidence>
<dbReference type="AlphaFoldDB" id="A0A182M917"/>
<dbReference type="GO" id="GO:0061630">
    <property type="term" value="F:ubiquitin protein ligase activity"/>
    <property type="evidence" value="ECO:0007669"/>
    <property type="project" value="InterPro"/>
</dbReference>
<evidence type="ECO:0000313" key="3">
    <source>
        <dbReference type="Proteomes" id="UP000075883"/>
    </source>
</evidence>